<dbReference type="STRING" id="937218.SAMN06297251_12715"/>
<dbReference type="EMBL" id="FWXR01000027">
    <property type="protein sequence ID" value="SMD09964.1"/>
    <property type="molecule type" value="Genomic_DNA"/>
</dbReference>
<sequence>MPQRPLLVLEGVDIRRVSQTGQSRANIINKMTVPPLKKKTVSHDGGGANLEVNYALRRIEALEPAFASPFDISLFDGFGEVDQWIMAGVYRDTDNGHRMLPFRAIVTGVLNAWEPSETDPAEMQDCNWMFAEVTDYQATLDGQEFIYVSLRERATRYLGKDIFGDFNAALGI</sequence>
<gene>
    <name evidence="1" type="ORF">SAMN06297251_12715</name>
</gene>
<dbReference type="OrthoDB" id="7834326at2"/>
<dbReference type="InterPro" id="IPR006498">
    <property type="entry name" value="Tail_tube"/>
</dbReference>
<accession>A0A1W2EJX0</accession>
<proteinExistence type="predicted"/>
<evidence type="ECO:0008006" key="3">
    <source>
        <dbReference type="Google" id="ProtNLM"/>
    </source>
</evidence>
<reference evidence="1 2" key="1">
    <citation type="submission" date="2017-04" db="EMBL/GenBank/DDBJ databases">
        <authorList>
            <person name="Afonso C.L."/>
            <person name="Miller P.J."/>
            <person name="Scott M.A."/>
            <person name="Spackman E."/>
            <person name="Goraichik I."/>
            <person name="Dimitrov K.M."/>
            <person name="Suarez D.L."/>
            <person name="Swayne D.E."/>
        </authorList>
    </citation>
    <scope>NUCLEOTIDE SEQUENCE [LARGE SCALE GENOMIC DNA]</scope>
    <source>
        <strain evidence="1 2">CGMCC 1.10972</strain>
    </source>
</reference>
<evidence type="ECO:0000313" key="1">
    <source>
        <dbReference type="EMBL" id="SMD09964.1"/>
    </source>
</evidence>
<dbReference type="Pfam" id="PF04985">
    <property type="entry name" value="Phage_tube"/>
    <property type="match status" value="1"/>
</dbReference>
<dbReference type="Proteomes" id="UP000192656">
    <property type="component" value="Unassembled WGS sequence"/>
</dbReference>
<protein>
    <recommendedName>
        <fullName evidence="3">Phage tail tube protein FII</fullName>
    </recommendedName>
</protein>
<dbReference type="AlphaFoldDB" id="A0A1W2EJX0"/>
<name>A0A1W2EJX0_9HYPH</name>
<organism evidence="1 2">
    <name type="scientific">Fulvimarina manganoxydans</name>
    <dbReference type="NCBI Taxonomy" id="937218"/>
    <lineage>
        <taxon>Bacteria</taxon>
        <taxon>Pseudomonadati</taxon>
        <taxon>Pseudomonadota</taxon>
        <taxon>Alphaproteobacteria</taxon>
        <taxon>Hyphomicrobiales</taxon>
        <taxon>Aurantimonadaceae</taxon>
        <taxon>Fulvimarina</taxon>
    </lineage>
</organism>
<keyword evidence="2" id="KW-1185">Reference proteome</keyword>
<evidence type="ECO:0000313" key="2">
    <source>
        <dbReference type="Proteomes" id="UP000192656"/>
    </source>
</evidence>
<dbReference type="RefSeq" id="WP_084412380.1">
    <property type="nucleotide sequence ID" value="NZ_FWXR01000027.1"/>
</dbReference>